<keyword evidence="1" id="KW-1133">Transmembrane helix</keyword>
<dbReference type="RefSeq" id="WP_380004298.1">
    <property type="nucleotide sequence ID" value="NZ_JBHLYR010000002.1"/>
</dbReference>
<evidence type="ECO:0000259" key="2">
    <source>
        <dbReference type="Pfam" id="PF02517"/>
    </source>
</evidence>
<dbReference type="PANTHER" id="PTHR35797:SF1">
    <property type="entry name" value="PROTEASE"/>
    <property type="match status" value="1"/>
</dbReference>
<sequence>MKRFALPIFFIVAFGLSWLMWWPILVTPPELRATIHPAFHLLGSLGPGLSALMVAAWLGRNDLMTLVRGLFRWRVGWWPWAFAILGPVLVLLVGLGVAALLGQPWPPVQALLRVAEYPHLGGVALVLAEVVFYGYGEEVGWRGFALPRLIPRFGPIWASVLLSVPWALWHLPLLLRNETYTSMNPALLAGWFISLLTGAVLMSWLYQQTRGSLLTLAVFHGLLDVVMANEGASQLALAAMGALVTVWGVFAVGALRRTQLQHRAAQTAGAL</sequence>
<keyword evidence="1" id="KW-0812">Transmembrane</keyword>
<protein>
    <submittedName>
        <fullName evidence="3">Type II CAAX prenyl endopeptidase Rce1 family protein</fullName>
    </submittedName>
</protein>
<feature type="domain" description="CAAX prenyl protease 2/Lysostaphin resistance protein A-like" evidence="2">
    <location>
        <begin position="123"/>
        <end position="225"/>
    </location>
</feature>
<dbReference type="PANTHER" id="PTHR35797">
    <property type="entry name" value="PROTEASE-RELATED"/>
    <property type="match status" value="1"/>
</dbReference>
<evidence type="ECO:0000313" key="3">
    <source>
        <dbReference type="EMBL" id="MFB9990415.1"/>
    </source>
</evidence>
<dbReference type="EMBL" id="JBHLYR010000002">
    <property type="protein sequence ID" value="MFB9990415.1"/>
    <property type="molecule type" value="Genomic_DNA"/>
</dbReference>
<keyword evidence="1" id="KW-0472">Membrane</keyword>
<accession>A0ABV6ASL5</accession>
<gene>
    <name evidence="3" type="ORF">ACFFLM_00190</name>
</gene>
<name>A0ABV6ASL5_9DEIO</name>
<proteinExistence type="predicted"/>
<dbReference type="Pfam" id="PF02517">
    <property type="entry name" value="Rce1-like"/>
    <property type="match status" value="1"/>
</dbReference>
<feature type="transmembrane region" description="Helical" evidence="1">
    <location>
        <begin position="187"/>
        <end position="206"/>
    </location>
</feature>
<reference evidence="3 4" key="1">
    <citation type="submission" date="2024-09" db="EMBL/GenBank/DDBJ databases">
        <authorList>
            <person name="Sun Q."/>
            <person name="Mori K."/>
        </authorList>
    </citation>
    <scope>NUCLEOTIDE SEQUENCE [LARGE SCALE GENOMIC DNA]</scope>
    <source>
        <strain evidence="3 4">JCM 13503</strain>
    </source>
</reference>
<keyword evidence="4" id="KW-1185">Reference proteome</keyword>
<evidence type="ECO:0000256" key="1">
    <source>
        <dbReference type="SAM" id="Phobius"/>
    </source>
</evidence>
<feature type="transmembrane region" description="Helical" evidence="1">
    <location>
        <begin position="6"/>
        <end position="26"/>
    </location>
</feature>
<comment type="caution">
    <text evidence="3">The sequence shown here is derived from an EMBL/GenBank/DDBJ whole genome shotgun (WGS) entry which is preliminary data.</text>
</comment>
<organism evidence="3 4">
    <name type="scientific">Deinococcus oregonensis</name>
    <dbReference type="NCBI Taxonomy" id="1805970"/>
    <lineage>
        <taxon>Bacteria</taxon>
        <taxon>Thermotogati</taxon>
        <taxon>Deinococcota</taxon>
        <taxon>Deinococci</taxon>
        <taxon>Deinococcales</taxon>
        <taxon>Deinococcaceae</taxon>
        <taxon>Deinococcus</taxon>
    </lineage>
</organism>
<feature type="transmembrane region" description="Helical" evidence="1">
    <location>
        <begin position="114"/>
        <end position="136"/>
    </location>
</feature>
<dbReference type="InterPro" id="IPR003675">
    <property type="entry name" value="Rce1/LyrA-like_dom"/>
</dbReference>
<feature type="transmembrane region" description="Helical" evidence="1">
    <location>
        <begin position="38"/>
        <end position="58"/>
    </location>
</feature>
<feature type="transmembrane region" description="Helical" evidence="1">
    <location>
        <begin position="235"/>
        <end position="255"/>
    </location>
</feature>
<dbReference type="InterPro" id="IPR042150">
    <property type="entry name" value="MmRce1-like"/>
</dbReference>
<evidence type="ECO:0000313" key="4">
    <source>
        <dbReference type="Proteomes" id="UP001589733"/>
    </source>
</evidence>
<dbReference type="Proteomes" id="UP001589733">
    <property type="component" value="Unassembled WGS sequence"/>
</dbReference>
<feature type="transmembrane region" description="Helical" evidence="1">
    <location>
        <begin position="78"/>
        <end position="102"/>
    </location>
</feature>
<feature type="transmembrane region" description="Helical" evidence="1">
    <location>
        <begin position="156"/>
        <end position="175"/>
    </location>
</feature>